<evidence type="ECO:0000313" key="1">
    <source>
        <dbReference type="EMBL" id="GAA0178499.1"/>
    </source>
</evidence>
<dbReference type="EMBL" id="BAABME010010420">
    <property type="protein sequence ID" value="GAA0178499.1"/>
    <property type="molecule type" value="Genomic_DNA"/>
</dbReference>
<protein>
    <submittedName>
        <fullName evidence="1">Uncharacterized protein</fullName>
    </submittedName>
</protein>
<dbReference type="Proteomes" id="UP001454036">
    <property type="component" value="Unassembled WGS sequence"/>
</dbReference>
<dbReference type="AlphaFoldDB" id="A0AAV3RP60"/>
<organism evidence="1 2">
    <name type="scientific">Lithospermum erythrorhizon</name>
    <name type="common">Purple gromwell</name>
    <name type="synonym">Lithospermum officinale var. erythrorhizon</name>
    <dbReference type="NCBI Taxonomy" id="34254"/>
    <lineage>
        <taxon>Eukaryota</taxon>
        <taxon>Viridiplantae</taxon>
        <taxon>Streptophyta</taxon>
        <taxon>Embryophyta</taxon>
        <taxon>Tracheophyta</taxon>
        <taxon>Spermatophyta</taxon>
        <taxon>Magnoliopsida</taxon>
        <taxon>eudicotyledons</taxon>
        <taxon>Gunneridae</taxon>
        <taxon>Pentapetalae</taxon>
        <taxon>asterids</taxon>
        <taxon>lamiids</taxon>
        <taxon>Boraginales</taxon>
        <taxon>Boraginaceae</taxon>
        <taxon>Boraginoideae</taxon>
        <taxon>Lithospermeae</taxon>
        <taxon>Lithospermum</taxon>
    </lineage>
</organism>
<sequence length="160" mass="18287">MNESKGPPKKANDAWEVAVVIKGFYLMCRTRRTANLHSHKAWARVVSRAKSPISGIDPVEDSFLTFFNLSSLKLLPYIGVLPGSLGKGIRSPSLILFVRRSLWLSSKVRISKVKNLIFLSKLDENKPSKWLRKGMGCTFFIVHYLTKMERLIEEKEKDIH</sequence>
<name>A0AAV3RP60_LITER</name>
<proteinExistence type="predicted"/>
<gene>
    <name evidence="1" type="ORF">LIER_29844</name>
</gene>
<evidence type="ECO:0000313" key="2">
    <source>
        <dbReference type="Proteomes" id="UP001454036"/>
    </source>
</evidence>
<accession>A0AAV3RP60</accession>
<reference evidence="1 2" key="1">
    <citation type="submission" date="2024-01" db="EMBL/GenBank/DDBJ databases">
        <title>The complete chloroplast genome sequence of Lithospermum erythrorhizon: insights into the phylogenetic relationship among Boraginaceae species and the maternal lineages of purple gromwells.</title>
        <authorList>
            <person name="Okada T."/>
            <person name="Watanabe K."/>
        </authorList>
    </citation>
    <scope>NUCLEOTIDE SEQUENCE [LARGE SCALE GENOMIC DNA]</scope>
</reference>
<keyword evidence="2" id="KW-1185">Reference proteome</keyword>
<comment type="caution">
    <text evidence="1">The sequence shown here is derived from an EMBL/GenBank/DDBJ whole genome shotgun (WGS) entry which is preliminary data.</text>
</comment>